<reference evidence="3" key="1">
    <citation type="submission" date="2016-10" db="EMBL/GenBank/DDBJ databases">
        <authorList>
            <person name="Varghese N."/>
            <person name="Submissions S."/>
        </authorList>
    </citation>
    <scope>NUCLEOTIDE SEQUENCE [LARGE SCALE GENOMIC DNA]</scope>
    <source>
        <strain evidence="3">DSM 16995</strain>
    </source>
</reference>
<proteinExistence type="predicted"/>
<protein>
    <recommendedName>
        <fullName evidence="4">Permease</fullName>
    </recommendedName>
</protein>
<feature type="transmembrane region" description="Helical" evidence="1">
    <location>
        <begin position="51"/>
        <end position="69"/>
    </location>
</feature>
<evidence type="ECO:0000256" key="1">
    <source>
        <dbReference type="SAM" id="Phobius"/>
    </source>
</evidence>
<dbReference type="Proteomes" id="UP000199053">
    <property type="component" value="Unassembled WGS sequence"/>
</dbReference>
<dbReference type="AlphaFoldDB" id="A0A1G9EUI8"/>
<dbReference type="RefSeq" id="WP_092159376.1">
    <property type="nucleotide sequence ID" value="NZ_FNGA01000002.1"/>
</dbReference>
<keyword evidence="1" id="KW-0472">Membrane</keyword>
<evidence type="ECO:0000313" key="2">
    <source>
        <dbReference type="EMBL" id="SDK79774.1"/>
    </source>
</evidence>
<name>A0A1G9EUI8_9BACT</name>
<feature type="transmembrane region" description="Helical" evidence="1">
    <location>
        <begin position="90"/>
        <end position="109"/>
    </location>
</feature>
<keyword evidence="3" id="KW-1185">Reference proteome</keyword>
<dbReference type="EMBL" id="FNGA01000002">
    <property type="protein sequence ID" value="SDK79774.1"/>
    <property type="molecule type" value="Genomic_DNA"/>
</dbReference>
<evidence type="ECO:0008006" key="4">
    <source>
        <dbReference type="Google" id="ProtNLM"/>
    </source>
</evidence>
<accession>A0A1G9EUI8</accession>
<feature type="transmembrane region" description="Helical" evidence="1">
    <location>
        <begin position="20"/>
        <end position="39"/>
    </location>
</feature>
<evidence type="ECO:0000313" key="3">
    <source>
        <dbReference type="Proteomes" id="UP000199053"/>
    </source>
</evidence>
<sequence length="186" mass="19916">MNKYSGSSILFRFGSFLKPWLFPLAIAALYGFGLLLAPAATDRALHISGLMFHQIALPLCLALIIMVLFNRFLSSATVTSFLGRKSGLKSICFSSLAGILSMGPIYAWYPLFKSLKEKGASDFHVANFIACRSVKPVLFPVLVASFGWSFSALFVLLSLLCALIVACIVSLACSGSLGFVGGDVSD</sequence>
<dbReference type="OrthoDB" id="5459330at2"/>
<feature type="transmembrane region" description="Helical" evidence="1">
    <location>
        <begin position="146"/>
        <end position="169"/>
    </location>
</feature>
<keyword evidence="1" id="KW-0812">Transmembrane</keyword>
<gene>
    <name evidence="2" type="ORF">SAMN05660337_1271</name>
</gene>
<keyword evidence="1" id="KW-1133">Transmembrane helix</keyword>
<dbReference type="STRING" id="246191.SAMN05660337_1271"/>
<organism evidence="2 3">
    <name type="scientific">Maridesulfovibrio ferrireducens</name>
    <dbReference type="NCBI Taxonomy" id="246191"/>
    <lineage>
        <taxon>Bacteria</taxon>
        <taxon>Pseudomonadati</taxon>
        <taxon>Thermodesulfobacteriota</taxon>
        <taxon>Desulfovibrionia</taxon>
        <taxon>Desulfovibrionales</taxon>
        <taxon>Desulfovibrionaceae</taxon>
        <taxon>Maridesulfovibrio</taxon>
    </lineage>
</organism>